<gene>
    <name evidence="2" type="ORF">VIN30_08705</name>
</gene>
<sequence>MRVYDAATFGAALRKRRKELGYTQAQVAAFSGCSAAFLSALENGKETAELGRALRVLNVLALDLEAARREGGAL</sequence>
<dbReference type="RefSeq" id="WP_338210877.1">
    <property type="nucleotide sequence ID" value="NZ_JAYMFF010000016.1"/>
</dbReference>
<dbReference type="Proteomes" id="UP001349994">
    <property type="component" value="Unassembled WGS sequence"/>
</dbReference>
<dbReference type="InterPro" id="IPR001387">
    <property type="entry name" value="Cro/C1-type_HTH"/>
</dbReference>
<proteinExistence type="predicted"/>
<comment type="caution">
    <text evidence="2">The sequence shown here is derived from an EMBL/GenBank/DDBJ whole genome shotgun (WGS) entry which is preliminary data.</text>
</comment>
<organism evidence="2 3">
    <name type="scientific">Adlercreutzia wanghongyangiae</name>
    <dbReference type="NCBI Taxonomy" id="3111451"/>
    <lineage>
        <taxon>Bacteria</taxon>
        <taxon>Bacillati</taxon>
        <taxon>Actinomycetota</taxon>
        <taxon>Coriobacteriia</taxon>
        <taxon>Eggerthellales</taxon>
        <taxon>Eggerthellaceae</taxon>
        <taxon>Adlercreutzia</taxon>
    </lineage>
</organism>
<dbReference type="CDD" id="cd00093">
    <property type="entry name" value="HTH_XRE"/>
    <property type="match status" value="1"/>
</dbReference>
<dbReference type="InterPro" id="IPR010982">
    <property type="entry name" value="Lambda_DNA-bd_dom_sf"/>
</dbReference>
<evidence type="ECO:0000313" key="2">
    <source>
        <dbReference type="EMBL" id="MEC4176522.1"/>
    </source>
</evidence>
<dbReference type="PROSITE" id="PS50943">
    <property type="entry name" value="HTH_CROC1"/>
    <property type="match status" value="1"/>
</dbReference>
<reference evidence="2 3" key="1">
    <citation type="submission" date="2024-01" db="EMBL/GenBank/DDBJ databases">
        <title>novel species in genus Adlercreutzia.</title>
        <authorList>
            <person name="Liu X."/>
        </authorList>
    </citation>
    <scope>NUCLEOTIDE SEQUENCE [LARGE SCALE GENOMIC DNA]</scope>
    <source>
        <strain evidence="2 3">R7</strain>
    </source>
</reference>
<dbReference type="SMART" id="SM00530">
    <property type="entry name" value="HTH_XRE"/>
    <property type="match status" value="1"/>
</dbReference>
<dbReference type="Gene3D" id="1.10.260.40">
    <property type="entry name" value="lambda repressor-like DNA-binding domains"/>
    <property type="match status" value="1"/>
</dbReference>
<dbReference type="SUPFAM" id="SSF47413">
    <property type="entry name" value="lambda repressor-like DNA-binding domains"/>
    <property type="match status" value="1"/>
</dbReference>
<dbReference type="EMBL" id="JAYMFF010000016">
    <property type="protein sequence ID" value="MEC4176522.1"/>
    <property type="molecule type" value="Genomic_DNA"/>
</dbReference>
<name>A0ABU6IJB2_9ACTN</name>
<evidence type="ECO:0000313" key="3">
    <source>
        <dbReference type="Proteomes" id="UP001349994"/>
    </source>
</evidence>
<dbReference type="PROSITE" id="PS51257">
    <property type="entry name" value="PROKAR_LIPOPROTEIN"/>
    <property type="match status" value="1"/>
</dbReference>
<accession>A0ABU6IJB2</accession>
<dbReference type="Pfam" id="PF01381">
    <property type="entry name" value="HTH_3"/>
    <property type="match status" value="1"/>
</dbReference>
<protein>
    <submittedName>
        <fullName evidence="2">Helix-turn-helix domain-containing protein</fullName>
    </submittedName>
</protein>
<keyword evidence="3" id="KW-1185">Reference proteome</keyword>
<evidence type="ECO:0000259" key="1">
    <source>
        <dbReference type="PROSITE" id="PS50943"/>
    </source>
</evidence>
<feature type="domain" description="HTH cro/C1-type" evidence="1">
    <location>
        <begin position="13"/>
        <end position="67"/>
    </location>
</feature>